<gene>
    <name evidence="5" type="ORF">CCAM_LOCUS30619</name>
</gene>
<evidence type="ECO:0000256" key="1">
    <source>
        <dbReference type="ARBA" id="ARBA00022614"/>
    </source>
</evidence>
<sequence>MKYSWWLGEKAVQSPAVVSNRRSDPLAAIAFVANMRFTSFSFLLLTSFLVLSSIGASGNSEVEALDALRKNLGDPNLVLQSWDSSLPDPCLWYHITCNSDNSVTRIDLGNAGLSGQLVPELGNLTNLQYLGLYANNIGGEIPMELGNLENLISLDLYDNSLNGSIPHTLGQYFHLRFLRLQNNRLIGTIPKSLITLYTLEVLDLSNNKLTGPIPTELSLITSLKHGDLSGNCLDVGGNPLSSDPRFILDNNSDPTRCA</sequence>
<reference evidence="5 6" key="1">
    <citation type="submission" date="2018-04" db="EMBL/GenBank/DDBJ databases">
        <authorList>
            <person name="Vogel A."/>
        </authorList>
    </citation>
    <scope>NUCLEOTIDE SEQUENCE [LARGE SCALE GENOMIC DNA]</scope>
</reference>
<name>A0A484MIS3_9ASTE</name>
<accession>A0A484MIS3</accession>
<dbReference type="PANTHER" id="PTHR47988">
    <property type="entry name" value="SOMATIC EMBRYOGENESIS RECEPTOR KINASE 1"/>
    <property type="match status" value="1"/>
</dbReference>
<organism evidence="5 6">
    <name type="scientific">Cuscuta campestris</name>
    <dbReference type="NCBI Taxonomy" id="132261"/>
    <lineage>
        <taxon>Eukaryota</taxon>
        <taxon>Viridiplantae</taxon>
        <taxon>Streptophyta</taxon>
        <taxon>Embryophyta</taxon>
        <taxon>Tracheophyta</taxon>
        <taxon>Spermatophyta</taxon>
        <taxon>Magnoliopsida</taxon>
        <taxon>eudicotyledons</taxon>
        <taxon>Gunneridae</taxon>
        <taxon>Pentapetalae</taxon>
        <taxon>asterids</taxon>
        <taxon>lamiids</taxon>
        <taxon>Solanales</taxon>
        <taxon>Convolvulaceae</taxon>
        <taxon>Cuscuteae</taxon>
        <taxon>Cuscuta</taxon>
        <taxon>Cuscuta subgen. Grammica</taxon>
        <taxon>Cuscuta sect. Cleistogrammica</taxon>
    </lineage>
</organism>
<keyword evidence="2" id="KW-0732">Signal</keyword>
<dbReference type="AlphaFoldDB" id="A0A484MIS3"/>
<dbReference type="EMBL" id="OOIL02003702">
    <property type="protein sequence ID" value="VFQ88843.1"/>
    <property type="molecule type" value="Genomic_DNA"/>
</dbReference>
<dbReference type="OrthoDB" id="511504at2759"/>
<dbReference type="Pfam" id="PF13855">
    <property type="entry name" value="LRR_8"/>
    <property type="match status" value="1"/>
</dbReference>
<dbReference type="Pfam" id="PF08263">
    <property type="entry name" value="LRRNT_2"/>
    <property type="match status" value="1"/>
</dbReference>
<evidence type="ECO:0000313" key="6">
    <source>
        <dbReference type="Proteomes" id="UP000595140"/>
    </source>
</evidence>
<feature type="domain" description="Leucine-rich repeat-containing N-terminal plant-type" evidence="4">
    <location>
        <begin position="59"/>
        <end position="98"/>
    </location>
</feature>
<keyword evidence="6" id="KW-1185">Reference proteome</keyword>
<dbReference type="Pfam" id="PF00560">
    <property type="entry name" value="LRR_1"/>
    <property type="match status" value="2"/>
</dbReference>
<dbReference type="InterPro" id="IPR013210">
    <property type="entry name" value="LRR_N_plant-typ"/>
</dbReference>
<evidence type="ECO:0000256" key="3">
    <source>
        <dbReference type="ARBA" id="ARBA00022737"/>
    </source>
</evidence>
<proteinExistence type="predicted"/>
<evidence type="ECO:0000256" key="2">
    <source>
        <dbReference type="ARBA" id="ARBA00022729"/>
    </source>
</evidence>
<dbReference type="Proteomes" id="UP000595140">
    <property type="component" value="Unassembled WGS sequence"/>
</dbReference>
<dbReference type="FunFam" id="3.80.10.10:FF:000024">
    <property type="entry name" value="Somatic embryogenesis receptor kinase 1"/>
    <property type="match status" value="1"/>
</dbReference>
<evidence type="ECO:0000259" key="4">
    <source>
        <dbReference type="Pfam" id="PF08263"/>
    </source>
</evidence>
<dbReference type="PROSITE" id="PS51450">
    <property type="entry name" value="LRR"/>
    <property type="match status" value="1"/>
</dbReference>
<dbReference type="InterPro" id="IPR032675">
    <property type="entry name" value="LRR_dom_sf"/>
</dbReference>
<keyword evidence="1" id="KW-0433">Leucine-rich repeat</keyword>
<dbReference type="PRINTS" id="PR00019">
    <property type="entry name" value="LEURICHRPT"/>
</dbReference>
<dbReference type="InterPro" id="IPR001611">
    <property type="entry name" value="Leu-rich_rpt"/>
</dbReference>
<protein>
    <recommendedName>
        <fullName evidence="4">Leucine-rich repeat-containing N-terminal plant-type domain-containing protein</fullName>
    </recommendedName>
</protein>
<keyword evidence="3" id="KW-0677">Repeat</keyword>
<dbReference type="Gene3D" id="3.80.10.10">
    <property type="entry name" value="Ribonuclease Inhibitor"/>
    <property type="match status" value="1"/>
</dbReference>
<evidence type="ECO:0000313" key="5">
    <source>
        <dbReference type="EMBL" id="VFQ88843.1"/>
    </source>
</evidence>
<dbReference type="SUPFAM" id="SSF52058">
    <property type="entry name" value="L domain-like"/>
    <property type="match status" value="1"/>
</dbReference>